<dbReference type="RefSeq" id="WP_085292632.1">
    <property type="nucleotide sequence ID" value="NZ_NCXM01000039.1"/>
</dbReference>
<accession>A0A1X2KKT5</accession>
<proteinExistence type="predicted"/>
<sequence length="299" mass="33473">MEPFVLHASDTAVEIWSGYRIQYDGEERHHWQKMLKAKLKQALIDLAISPGVPFVGYYDTTNPAIADTENSLFTNFRESMPKWAWVRFEHGPAAPPAPPIPIDLIAGQLHYYRYSVGTEWTRWQPDQTVARWQRIPRRLALNGSARPTWYALREANANGLISLSERNLDIQANFGLRLTVHATKHGPHNAVSCSEELIDGTIAAFHDDRYTDALASAAAPKFPGITTDELRRALDHPVGPLISSPAIRVTRGGIQISPADEQCRVGELIIRADSTSSWSELSGELFTIRRRPVSPARCE</sequence>
<dbReference type="Proteomes" id="UP000242320">
    <property type="component" value="Unassembled WGS sequence"/>
</dbReference>
<dbReference type="OrthoDB" id="4710203at2"/>
<evidence type="ECO:0000313" key="1">
    <source>
        <dbReference type="EMBL" id="OSC22346.1"/>
    </source>
</evidence>
<dbReference type="EMBL" id="NCXM01000039">
    <property type="protein sequence ID" value="OSC22346.1"/>
    <property type="molecule type" value="Genomic_DNA"/>
</dbReference>
<evidence type="ECO:0000313" key="2">
    <source>
        <dbReference type="Proteomes" id="UP000242320"/>
    </source>
</evidence>
<reference evidence="1 2" key="1">
    <citation type="submission" date="2017-04" db="EMBL/GenBank/DDBJ databases">
        <title>The new phylogeny of genus Mycobacterium.</title>
        <authorList>
            <person name="Tortoli E."/>
            <person name="Trovato A."/>
            <person name="Cirillo D.M."/>
        </authorList>
    </citation>
    <scope>NUCLEOTIDE SEQUENCE [LARGE SCALE GENOMIC DNA]</scope>
    <source>
        <strain evidence="1 2">DSM 45247</strain>
    </source>
</reference>
<name>A0A1X2KKT5_9MYCO</name>
<keyword evidence="2" id="KW-1185">Reference proteome</keyword>
<comment type="caution">
    <text evidence="1">The sequence shown here is derived from an EMBL/GenBank/DDBJ whole genome shotgun (WGS) entry which is preliminary data.</text>
</comment>
<gene>
    <name evidence="1" type="ORF">B8W69_26295</name>
</gene>
<protein>
    <submittedName>
        <fullName evidence="1">Uncharacterized protein</fullName>
    </submittedName>
</protein>
<dbReference type="AlphaFoldDB" id="A0A1X2KKT5"/>
<organism evidence="1 2">
    <name type="scientific">Mycolicibacterium vulneris</name>
    <dbReference type="NCBI Taxonomy" id="547163"/>
    <lineage>
        <taxon>Bacteria</taxon>
        <taxon>Bacillati</taxon>
        <taxon>Actinomycetota</taxon>
        <taxon>Actinomycetes</taxon>
        <taxon>Mycobacteriales</taxon>
        <taxon>Mycobacteriaceae</taxon>
        <taxon>Mycolicibacterium</taxon>
    </lineage>
</organism>